<feature type="region of interest" description="Disordered" evidence="1">
    <location>
        <begin position="100"/>
        <end position="166"/>
    </location>
</feature>
<evidence type="ECO:0000313" key="2">
    <source>
        <dbReference type="EMBL" id="BFP45156.1"/>
    </source>
</evidence>
<reference evidence="2" key="1">
    <citation type="submission" date="2024-07" db="EMBL/GenBank/DDBJ databases">
        <title>Complete genome sequences of cellulolytic bacteria, Kitasatospora sp. CMC57 and Streptomyces sp. CMC78, isolated from Japanese agricultural soil.</title>
        <authorList>
            <person name="Hashimoto T."/>
            <person name="Ito M."/>
            <person name="Iwamoto M."/>
            <person name="Fukahori D."/>
            <person name="Shoda T."/>
            <person name="Sakoda M."/>
            <person name="Morohoshi T."/>
            <person name="Mitsuboshi M."/>
            <person name="Nishizawa T."/>
        </authorList>
    </citation>
    <scope>NUCLEOTIDE SEQUENCE</scope>
    <source>
        <strain evidence="2">CMC57</strain>
    </source>
</reference>
<evidence type="ECO:0000256" key="1">
    <source>
        <dbReference type="SAM" id="MobiDB-lite"/>
    </source>
</evidence>
<dbReference type="EMBL" id="AP035881">
    <property type="protein sequence ID" value="BFP45156.1"/>
    <property type="molecule type" value="Genomic_DNA"/>
</dbReference>
<proteinExistence type="predicted"/>
<name>A0AB33JPK8_9ACTN</name>
<feature type="compositionally biased region" description="Polar residues" evidence="1">
    <location>
        <begin position="133"/>
        <end position="142"/>
    </location>
</feature>
<dbReference type="RefSeq" id="WP_407987684.1">
    <property type="nucleotide sequence ID" value="NZ_AP035881.2"/>
</dbReference>
<sequence length="166" mass="16753">MALLEMGGAAVQGCLVDWPEGFAPRDEPVVGFDVLFAGGVAEREGVLGDVDGEGEGVADGVGDGDVTGAGDWGGDGRGIPIAGASACMPTRLLAMTIARIAPTTETGQPRPRSSRPRRPDWETNTGAGAGSSGLDSYTSTSGGHAGPRSTEVVTGRTVRRLSVQGT</sequence>
<accession>A0AB33JPK8</accession>
<gene>
    <name evidence="2" type="ORF">KCMC57_15240</name>
</gene>
<protein>
    <submittedName>
        <fullName evidence="2">Uncharacterized protein</fullName>
    </submittedName>
</protein>
<dbReference type="AlphaFoldDB" id="A0AB33JPK8"/>
<organism evidence="2">
    <name type="scientific">Kitasatospora sp. CMC57</name>
    <dbReference type="NCBI Taxonomy" id="3231513"/>
    <lineage>
        <taxon>Bacteria</taxon>
        <taxon>Bacillati</taxon>
        <taxon>Actinomycetota</taxon>
        <taxon>Actinomycetes</taxon>
        <taxon>Kitasatosporales</taxon>
        <taxon>Streptomycetaceae</taxon>
        <taxon>Kitasatospora</taxon>
    </lineage>
</organism>